<dbReference type="InterPro" id="IPR005031">
    <property type="entry name" value="COQ10_START"/>
</dbReference>
<comment type="caution">
    <text evidence="3">The sequence shown here is derived from an EMBL/GenBank/DDBJ whole genome shotgun (WGS) entry which is preliminary data.</text>
</comment>
<sequence length="153" mass="17861">MPAFRTQKTVPHSAEEMFALVADVEHYPEFLPLCESINIKRRFKNDAELDVFISEMVVGYKAISECLTTRVTADKDNLHILVEYVDGPFRHLENHWRFKDEEGGCLVDFYITYEFKNFALGVLMGSVFDKAFRRFVTAFEDRADKLYSKRTKS</sequence>
<dbReference type="Gene3D" id="3.30.530.20">
    <property type="match status" value="1"/>
</dbReference>
<evidence type="ECO:0000259" key="2">
    <source>
        <dbReference type="Pfam" id="PF03364"/>
    </source>
</evidence>
<reference evidence="3 4" key="1">
    <citation type="submission" date="2024-04" db="EMBL/GenBank/DDBJ databases">
        <title>A novel species isolated from cricket.</title>
        <authorList>
            <person name="Wang H.-C."/>
        </authorList>
    </citation>
    <scope>NUCLEOTIDE SEQUENCE [LARGE SCALE GENOMIC DNA]</scope>
    <source>
        <strain evidence="3 4">WL0021</strain>
    </source>
</reference>
<keyword evidence="4" id="KW-1185">Reference proteome</keyword>
<evidence type="ECO:0000313" key="4">
    <source>
        <dbReference type="Proteomes" id="UP001418637"/>
    </source>
</evidence>
<dbReference type="PANTHER" id="PTHR12901">
    <property type="entry name" value="SPERM PROTEIN HOMOLOG"/>
    <property type="match status" value="1"/>
</dbReference>
<organism evidence="3 4">
    <name type="scientific">Hohaiivirga grylli</name>
    <dbReference type="NCBI Taxonomy" id="3133970"/>
    <lineage>
        <taxon>Bacteria</taxon>
        <taxon>Pseudomonadati</taxon>
        <taxon>Pseudomonadota</taxon>
        <taxon>Alphaproteobacteria</taxon>
        <taxon>Hyphomicrobiales</taxon>
        <taxon>Methylobacteriaceae</taxon>
        <taxon>Hohaiivirga</taxon>
    </lineage>
</organism>
<proteinExistence type="inferred from homology"/>
<name>A0ABV0BJR7_9HYPH</name>
<evidence type="ECO:0000313" key="3">
    <source>
        <dbReference type="EMBL" id="MEN3930833.1"/>
    </source>
</evidence>
<dbReference type="SUPFAM" id="SSF55961">
    <property type="entry name" value="Bet v1-like"/>
    <property type="match status" value="1"/>
</dbReference>
<dbReference type="Proteomes" id="UP001418637">
    <property type="component" value="Unassembled WGS sequence"/>
</dbReference>
<feature type="domain" description="Coenzyme Q-binding protein COQ10 START" evidence="2">
    <location>
        <begin position="10"/>
        <end position="140"/>
    </location>
</feature>
<dbReference type="InterPro" id="IPR044996">
    <property type="entry name" value="COQ10-like"/>
</dbReference>
<evidence type="ECO:0000256" key="1">
    <source>
        <dbReference type="ARBA" id="ARBA00008918"/>
    </source>
</evidence>
<dbReference type="Pfam" id="PF03364">
    <property type="entry name" value="Polyketide_cyc"/>
    <property type="match status" value="1"/>
</dbReference>
<comment type="similarity">
    <text evidence="1">Belongs to the ribosome association toxin RatA family.</text>
</comment>
<dbReference type="RefSeq" id="WP_346336858.1">
    <property type="nucleotide sequence ID" value="NZ_JBBYXI010000002.1"/>
</dbReference>
<gene>
    <name evidence="3" type="ORF">WJT86_07140</name>
</gene>
<accession>A0ABV0BJR7</accession>
<dbReference type="EMBL" id="JBBYXI010000002">
    <property type="protein sequence ID" value="MEN3930833.1"/>
    <property type="molecule type" value="Genomic_DNA"/>
</dbReference>
<dbReference type="PANTHER" id="PTHR12901:SF10">
    <property type="entry name" value="COENZYME Q-BINDING PROTEIN COQ10, MITOCHONDRIAL"/>
    <property type="match status" value="1"/>
</dbReference>
<dbReference type="CDD" id="cd07813">
    <property type="entry name" value="COQ10p_like"/>
    <property type="match status" value="1"/>
</dbReference>
<protein>
    <submittedName>
        <fullName evidence="3">Type II toxin-antitoxin system RatA family toxin</fullName>
    </submittedName>
</protein>
<dbReference type="InterPro" id="IPR023393">
    <property type="entry name" value="START-like_dom_sf"/>
</dbReference>